<dbReference type="Proteomes" id="UP000276888">
    <property type="component" value="Chromosome"/>
</dbReference>
<dbReference type="AlphaFoldDB" id="A0A3Q9J0B7"/>
<proteinExistence type="predicted"/>
<dbReference type="RefSeq" id="WP_127096070.1">
    <property type="nucleotide sequence ID" value="NZ_CP031423.1"/>
</dbReference>
<dbReference type="SMART" id="SM00706">
    <property type="entry name" value="TECPR"/>
    <property type="match status" value="4"/>
</dbReference>
<accession>A0A3Q9J0B7</accession>
<organism evidence="1 2">
    <name type="scientific">Microbacterium lemovicicum</name>
    <dbReference type="NCBI Taxonomy" id="1072463"/>
    <lineage>
        <taxon>Bacteria</taxon>
        <taxon>Bacillati</taxon>
        <taxon>Actinomycetota</taxon>
        <taxon>Actinomycetes</taxon>
        <taxon>Micrococcales</taxon>
        <taxon>Microbacteriaceae</taxon>
        <taxon>Microbacterium</taxon>
    </lineage>
</organism>
<evidence type="ECO:0000313" key="2">
    <source>
        <dbReference type="Proteomes" id="UP000276888"/>
    </source>
</evidence>
<dbReference type="InterPro" id="IPR006624">
    <property type="entry name" value="Beta-propeller_rpt_TECPR"/>
</dbReference>
<protein>
    <submittedName>
        <fullName evidence="1">Uncharacterized protein</fullName>
    </submittedName>
</protein>
<reference evidence="1 2" key="1">
    <citation type="submission" date="2018-08" db="EMBL/GenBank/DDBJ databases">
        <title>Microbacterium lemovicicum sp. nov., a bacterium isolated from a natural uranium-rich soil.</title>
        <authorList>
            <person name="ORTET P."/>
        </authorList>
    </citation>
    <scope>NUCLEOTIDE SEQUENCE [LARGE SCALE GENOMIC DNA]</scope>
    <source>
        <strain evidence="1 2">Viu22</strain>
    </source>
</reference>
<evidence type="ECO:0000313" key="1">
    <source>
        <dbReference type="EMBL" id="AZS37522.1"/>
    </source>
</evidence>
<dbReference type="SUPFAM" id="SSF63829">
    <property type="entry name" value="Calcium-dependent phosphotriesterase"/>
    <property type="match status" value="1"/>
</dbReference>
<gene>
    <name evidence="1" type="ORF">CVS47_02159</name>
</gene>
<sequence>MSSRTMTPEEYQFALTIFERDFPVRDDIELCDGTGLDGRQFVRPTVFGDPYKMYLGDMFAQPLSRKAKFAHELTHVWQLHHFPKAWYGWHALTDHVLGNDAASYAYTLVDGKNFGDYGLEEQGAIVEASVNRPGSTEAELVAHTFHSDTWKLMIGSSGADVAVGDDGTDPHAVWLVNTGGVIYRYAGDRWQQMPGSDGVSIAVGAGRVLLVNTVGKIYEFTAGAWHQLPGSSGRDVAVANDGTAWLVNTVGKIYAMAPGASKWRQMPGSDGVRISAGRDVWLVNTVGKIYRWNGGSWDRTAGSDGRDIASSADGHTFLTNTAGSIYEFSGTAWTQLDGSDGRTLSAGGGTLVLVNTVGMIFRRAYGTPPTHVVQVDLSAVLTGSVEPRIVKRRVTIPRAPLGRA</sequence>
<dbReference type="OrthoDB" id="8686772at2"/>
<dbReference type="Pfam" id="PF19193">
    <property type="entry name" value="Tectonin"/>
    <property type="match status" value="1"/>
</dbReference>
<dbReference type="KEGG" id="mlv:CVS47_02159"/>
<keyword evidence="2" id="KW-1185">Reference proteome</keyword>
<dbReference type="EMBL" id="CP031423">
    <property type="protein sequence ID" value="AZS37522.1"/>
    <property type="molecule type" value="Genomic_DNA"/>
</dbReference>
<name>A0A3Q9J0B7_9MICO</name>